<protein>
    <submittedName>
        <fullName evidence="3">Uncharacterized protein</fullName>
    </submittedName>
</protein>
<dbReference type="InterPro" id="IPR051935">
    <property type="entry name" value="HSDL2"/>
</dbReference>
<reference evidence="3 4" key="1">
    <citation type="submission" date="2022-12" db="EMBL/GenBank/DDBJ databases">
        <title>Genomic features and morphological characterization of a novel Knufia sp. strain isolated from spacecraft assembly facility.</title>
        <authorList>
            <person name="Teixeira M."/>
            <person name="Chander A.M."/>
            <person name="Stajich J.E."/>
            <person name="Venkateswaran K."/>
        </authorList>
    </citation>
    <scope>NUCLEOTIDE SEQUENCE [LARGE SCALE GENOMIC DNA]</scope>
    <source>
        <strain evidence="3 4">FJI-L2-BK-P2</strain>
    </source>
</reference>
<evidence type="ECO:0000313" key="3">
    <source>
        <dbReference type="EMBL" id="KAK5953248.1"/>
    </source>
</evidence>
<dbReference type="PROSITE" id="PS00061">
    <property type="entry name" value="ADH_SHORT"/>
    <property type="match status" value="1"/>
</dbReference>
<dbReference type="InterPro" id="IPR020904">
    <property type="entry name" value="Sc_DH/Rdtase_CS"/>
</dbReference>
<name>A0AAN8EVP7_9EURO</name>
<dbReference type="EMBL" id="JAKLMC020000012">
    <property type="protein sequence ID" value="KAK5953248.1"/>
    <property type="molecule type" value="Genomic_DNA"/>
</dbReference>
<dbReference type="AlphaFoldDB" id="A0AAN8EVP7"/>
<proteinExistence type="predicted"/>
<dbReference type="InterPro" id="IPR002347">
    <property type="entry name" value="SDR_fam"/>
</dbReference>
<accession>A0AAN8EVP7</accession>
<dbReference type="SUPFAM" id="SSF51735">
    <property type="entry name" value="NAD(P)-binding Rossmann-fold domains"/>
    <property type="match status" value="1"/>
</dbReference>
<evidence type="ECO:0000256" key="1">
    <source>
        <dbReference type="ARBA" id="ARBA00022857"/>
    </source>
</evidence>
<evidence type="ECO:0000256" key="2">
    <source>
        <dbReference type="SAM" id="MobiDB-lite"/>
    </source>
</evidence>
<sequence>MSSNGKEVALIVGASRGIGRQVAIDLAKNGYYVVVSAKTTSDASAIPASEFPPNPNSQASTINTVAREITEAGNSCLALPVNTRDHTSIQKLIDDVVAKLGRIDVLIYNSGAIWWSAVETTTLKRFKLMQEVNAEGLYSTVQSCLPIFKRQNYRARIIVVSPPIYSRFIHGKTAYAMSKLSMSILTLGLAKDIERQSHSNMSITSIWPAVAITSAATELNPAVQAAGMDSVDIEKRKDLRKPEIYSDAILGILRAPCEKVNGRLVLDEDYLRSDWGYGDRDFEKYNVVPGSTPRRIMPKRYPDLDVEEQDDEGVRMDSVKMRGGRL</sequence>
<dbReference type="PANTHER" id="PTHR42808">
    <property type="entry name" value="HYDROXYSTEROID DEHYDROGENASE-LIKE PROTEIN 2"/>
    <property type="match status" value="1"/>
</dbReference>
<dbReference type="PANTHER" id="PTHR42808:SF4">
    <property type="entry name" value="SHORT CHAIN DEHYDROGENASE"/>
    <property type="match status" value="1"/>
</dbReference>
<evidence type="ECO:0000313" key="4">
    <source>
        <dbReference type="Proteomes" id="UP001316803"/>
    </source>
</evidence>
<dbReference type="Proteomes" id="UP001316803">
    <property type="component" value="Unassembled WGS sequence"/>
</dbReference>
<feature type="region of interest" description="Disordered" evidence="2">
    <location>
        <begin position="307"/>
        <end position="326"/>
    </location>
</feature>
<gene>
    <name evidence="3" type="ORF">OHC33_005816</name>
</gene>
<dbReference type="Gene3D" id="3.40.50.720">
    <property type="entry name" value="NAD(P)-binding Rossmann-like Domain"/>
    <property type="match status" value="1"/>
</dbReference>
<keyword evidence="1" id="KW-0521">NADP</keyword>
<keyword evidence="4" id="KW-1185">Reference proteome</keyword>
<comment type="caution">
    <text evidence="3">The sequence shown here is derived from an EMBL/GenBank/DDBJ whole genome shotgun (WGS) entry which is preliminary data.</text>
</comment>
<organism evidence="3 4">
    <name type="scientific">Knufia fluminis</name>
    <dbReference type="NCBI Taxonomy" id="191047"/>
    <lineage>
        <taxon>Eukaryota</taxon>
        <taxon>Fungi</taxon>
        <taxon>Dikarya</taxon>
        <taxon>Ascomycota</taxon>
        <taxon>Pezizomycotina</taxon>
        <taxon>Eurotiomycetes</taxon>
        <taxon>Chaetothyriomycetidae</taxon>
        <taxon>Chaetothyriales</taxon>
        <taxon>Trichomeriaceae</taxon>
        <taxon>Knufia</taxon>
    </lineage>
</organism>
<dbReference type="InterPro" id="IPR036291">
    <property type="entry name" value="NAD(P)-bd_dom_sf"/>
</dbReference>
<dbReference type="PRINTS" id="PR00081">
    <property type="entry name" value="GDHRDH"/>
</dbReference>
<dbReference type="Pfam" id="PF00106">
    <property type="entry name" value="adh_short"/>
    <property type="match status" value="2"/>
</dbReference>